<evidence type="ECO:0000313" key="2">
    <source>
        <dbReference type="EMBL" id="GEU29214.1"/>
    </source>
</evidence>
<protein>
    <submittedName>
        <fullName evidence="2">Formin-like protein 14</fullName>
    </submittedName>
</protein>
<dbReference type="EMBL" id="BKCJ010000051">
    <property type="protein sequence ID" value="GEU29214.1"/>
    <property type="molecule type" value="Genomic_DNA"/>
</dbReference>
<dbReference type="AlphaFoldDB" id="A0A699GHD0"/>
<accession>A0A699GHD0</accession>
<feature type="region of interest" description="Disordered" evidence="1">
    <location>
        <begin position="1"/>
        <end position="43"/>
    </location>
</feature>
<name>A0A699GHD0_TANCI</name>
<reference evidence="2" key="1">
    <citation type="journal article" date="2019" name="Sci. Rep.">
        <title>Draft genome of Tanacetum cinerariifolium, the natural source of mosquito coil.</title>
        <authorList>
            <person name="Yamashiro T."/>
            <person name="Shiraishi A."/>
            <person name="Satake H."/>
            <person name="Nakayama K."/>
        </authorList>
    </citation>
    <scope>NUCLEOTIDE SEQUENCE</scope>
</reference>
<organism evidence="2">
    <name type="scientific">Tanacetum cinerariifolium</name>
    <name type="common">Dalmatian daisy</name>
    <name type="synonym">Chrysanthemum cinerariifolium</name>
    <dbReference type="NCBI Taxonomy" id="118510"/>
    <lineage>
        <taxon>Eukaryota</taxon>
        <taxon>Viridiplantae</taxon>
        <taxon>Streptophyta</taxon>
        <taxon>Embryophyta</taxon>
        <taxon>Tracheophyta</taxon>
        <taxon>Spermatophyta</taxon>
        <taxon>Magnoliopsida</taxon>
        <taxon>eudicotyledons</taxon>
        <taxon>Gunneridae</taxon>
        <taxon>Pentapetalae</taxon>
        <taxon>asterids</taxon>
        <taxon>campanulids</taxon>
        <taxon>Asterales</taxon>
        <taxon>Asteraceae</taxon>
        <taxon>Asteroideae</taxon>
        <taxon>Anthemideae</taxon>
        <taxon>Anthemidinae</taxon>
        <taxon>Tanacetum</taxon>
    </lineage>
</organism>
<evidence type="ECO:0000256" key="1">
    <source>
        <dbReference type="SAM" id="MobiDB-lite"/>
    </source>
</evidence>
<comment type="caution">
    <text evidence="2">The sequence shown here is derived from an EMBL/GenBank/DDBJ whole genome shotgun (WGS) entry which is preliminary data.</text>
</comment>
<proteinExistence type="predicted"/>
<gene>
    <name evidence="2" type="ORF">Tci_001192</name>
</gene>
<sequence>MFKKARDENEQIAEAEKKKLEKEAQKEHSSANKKEGVDVDSKKDLRNMIRDTSLSIKMRDAVKYSNSVIGETLKNRL</sequence>